<gene>
    <name evidence="10" type="primary">NAG5</name>
    <name evidence="10" type="ORF">SLS53_001593</name>
</gene>
<feature type="domain" description="Hexokinase C-terminal" evidence="9">
    <location>
        <begin position="295"/>
        <end position="593"/>
    </location>
</feature>
<evidence type="ECO:0000256" key="3">
    <source>
        <dbReference type="ARBA" id="ARBA00022741"/>
    </source>
</evidence>
<dbReference type="GO" id="GO:0005524">
    <property type="term" value="F:ATP binding"/>
    <property type="evidence" value="ECO:0007669"/>
    <property type="project" value="UniProtKB-UniRule"/>
</dbReference>
<evidence type="ECO:0000259" key="9">
    <source>
        <dbReference type="Pfam" id="PF03727"/>
    </source>
</evidence>
<dbReference type="GO" id="GO:0008865">
    <property type="term" value="F:fructokinase activity"/>
    <property type="evidence" value="ECO:0007669"/>
    <property type="project" value="TreeGrafter"/>
</dbReference>
<dbReference type="GO" id="GO:0005739">
    <property type="term" value="C:mitochondrion"/>
    <property type="evidence" value="ECO:0007669"/>
    <property type="project" value="TreeGrafter"/>
</dbReference>
<protein>
    <recommendedName>
        <fullName evidence="6">Phosphotransferase</fullName>
        <ecNumber evidence="6">2.7.1.-</ecNumber>
    </recommendedName>
</protein>
<keyword evidence="4 6" id="KW-0418">Kinase</keyword>
<evidence type="ECO:0000256" key="6">
    <source>
        <dbReference type="RuleBase" id="RU362007"/>
    </source>
</evidence>
<dbReference type="Proteomes" id="UP001320245">
    <property type="component" value="Unassembled WGS sequence"/>
</dbReference>
<dbReference type="EC" id="2.7.1.-" evidence="6"/>
<keyword evidence="3 6" id="KW-0547">Nucleotide-binding</keyword>
<dbReference type="Gene3D" id="3.40.367.20">
    <property type="match status" value="1"/>
</dbReference>
<keyword evidence="5 6" id="KW-0067">ATP-binding</keyword>
<feature type="region of interest" description="Disordered" evidence="7">
    <location>
        <begin position="485"/>
        <end position="511"/>
    </location>
</feature>
<comment type="similarity">
    <text evidence="1 6">Belongs to the hexokinase family.</text>
</comment>
<dbReference type="GO" id="GO:0006013">
    <property type="term" value="P:mannose metabolic process"/>
    <property type="evidence" value="ECO:0007669"/>
    <property type="project" value="TreeGrafter"/>
</dbReference>
<dbReference type="PROSITE" id="PS51748">
    <property type="entry name" value="HEXOKINASE_2"/>
    <property type="match status" value="1"/>
</dbReference>
<dbReference type="InterPro" id="IPR001312">
    <property type="entry name" value="Hexokinase"/>
</dbReference>
<dbReference type="GO" id="GO:0001678">
    <property type="term" value="P:intracellular glucose homeostasis"/>
    <property type="evidence" value="ECO:0007669"/>
    <property type="project" value="InterPro"/>
</dbReference>
<dbReference type="AlphaFoldDB" id="A0AAN9UIV2"/>
<dbReference type="GO" id="GO:0006006">
    <property type="term" value="P:glucose metabolic process"/>
    <property type="evidence" value="ECO:0007669"/>
    <property type="project" value="TreeGrafter"/>
</dbReference>
<keyword evidence="2 6" id="KW-0808">Transferase</keyword>
<dbReference type="InterPro" id="IPR043129">
    <property type="entry name" value="ATPase_NBD"/>
</dbReference>
<dbReference type="InterPro" id="IPR022673">
    <property type="entry name" value="Hexokinase_C"/>
</dbReference>
<dbReference type="Gene3D" id="3.30.420.40">
    <property type="match status" value="1"/>
</dbReference>
<dbReference type="FunFam" id="3.40.367.20:FF:000011">
    <property type="entry name" value="Phosphotransferase"/>
    <property type="match status" value="1"/>
</dbReference>
<evidence type="ECO:0000256" key="5">
    <source>
        <dbReference type="ARBA" id="ARBA00022840"/>
    </source>
</evidence>
<dbReference type="GO" id="GO:0004340">
    <property type="term" value="F:glucokinase activity"/>
    <property type="evidence" value="ECO:0007669"/>
    <property type="project" value="TreeGrafter"/>
</dbReference>
<keyword evidence="6" id="KW-0324">Glycolysis</keyword>
<accession>A0AAN9UIV2</accession>
<evidence type="ECO:0000313" key="11">
    <source>
        <dbReference type="Proteomes" id="UP001320245"/>
    </source>
</evidence>
<dbReference type="GO" id="GO:0019158">
    <property type="term" value="F:mannokinase activity"/>
    <property type="evidence" value="ECO:0007669"/>
    <property type="project" value="TreeGrafter"/>
</dbReference>
<dbReference type="PANTHER" id="PTHR19443">
    <property type="entry name" value="HEXOKINASE"/>
    <property type="match status" value="1"/>
</dbReference>
<evidence type="ECO:0000256" key="4">
    <source>
        <dbReference type="ARBA" id="ARBA00022777"/>
    </source>
</evidence>
<dbReference type="EMBL" id="JAJSPL020000004">
    <property type="protein sequence ID" value="KAK7747340.1"/>
    <property type="molecule type" value="Genomic_DNA"/>
</dbReference>
<evidence type="ECO:0000256" key="2">
    <source>
        <dbReference type="ARBA" id="ARBA00022679"/>
    </source>
</evidence>
<evidence type="ECO:0000256" key="7">
    <source>
        <dbReference type="SAM" id="MobiDB-lite"/>
    </source>
</evidence>
<proteinExistence type="inferred from homology"/>
<dbReference type="SUPFAM" id="SSF53067">
    <property type="entry name" value="Actin-like ATPase domain"/>
    <property type="match status" value="2"/>
</dbReference>
<name>A0AAN9UIV2_9PEZI</name>
<sequence length="600" mass="65040">MTCPTTNITGTPTLYLSSSGQPLVSAMTTLREVFFAALRSLLKGKSFLQALFTFWINPEIIKGTGPESISQGSKVYPKPGRTTDDFLREAEKLLLQPIRGDGLDEFSLKLKAQFKEGLLSDPTCMLPSYNHQLPSRSESGRYLALDVGGSTLRVALVELRGREAQGSESHIVRQQTFKIDRAVKNLEGRAFFDWMAQRIVDTVSKDLDTGKSPENPLLMGLAWSFPIEQTSHKGGKLQGMGKGFLAANGLLGQDLGDIIKTACQARDLHVELAAIVNDSAAALLSQAYLNSSTRFGLILGTGVNIAVHLPVPTIGRDKFGNRPSDWFEKASHVIVNTELGMFGKGILPRTRWDRALNAAHPKPDFQPLEQLVSGFYLGEMCRLALVEAIDTTDLLGGVVPPSLLLPYSLDTETISLIEADTSPSLEFSLATFKSRHPSPVEPTAADIAFIRSLASYISRRSSAIVAASIFALWRFKNEAETEYLASPTSPTTSSSSSSSQQPLNYPPHSQTAARGELDLQEHVVAFNGSVMEQYPLYLQNCQDYLDQLVASSSSPLSSPSIHDHDAGVIETPTIRLVGAKESSLLGAAVALACLEEGKAN</sequence>
<reference evidence="10 11" key="1">
    <citation type="journal article" date="2023" name="PLoS ONE">
        <title>Cytospora paraplurivora sp. nov. isolated from orchards with fruit tree decline syndrome in Ontario, Canada.</title>
        <authorList>
            <person name="Ilyukhin E."/>
            <person name="Nguyen H.D.T."/>
            <person name="Castle A.J."/>
            <person name="Ellouze W."/>
        </authorList>
    </citation>
    <scope>NUCLEOTIDE SEQUENCE [LARGE SCALE GENOMIC DNA]</scope>
    <source>
        <strain evidence="10 11">FDS-564</strain>
    </source>
</reference>
<dbReference type="PRINTS" id="PR00475">
    <property type="entry name" value="HEXOKINASE"/>
</dbReference>
<dbReference type="InterPro" id="IPR022672">
    <property type="entry name" value="Hexokinase_N"/>
</dbReference>
<dbReference type="Pfam" id="PF03727">
    <property type="entry name" value="Hexokinase_2"/>
    <property type="match status" value="1"/>
</dbReference>
<dbReference type="PANTHER" id="PTHR19443:SF24">
    <property type="entry name" value="PHOSPHOTRANSFERASE"/>
    <property type="match status" value="1"/>
</dbReference>
<dbReference type="GO" id="GO:0006096">
    <property type="term" value="P:glycolytic process"/>
    <property type="evidence" value="ECO:0007669"/>
    <property type="project" value="UniProtKB-KW"/>
</dbReference>
<evidence type="ECO:0000313" key="10">
    <source>
        <dbReference type="EMBL" id="KAK7747340.1"/>
    </source>
</evidence>
<dbReference type="GO" id="GO:0005829">
    <property type="term" value="C:cytosol"/>
    <property type="evidence" value="ECO:0007669"/>
    <property type="project" value="TreeGrafter"/>
</dbReference>
<dbReference type="Pfam" id="PF00349">
    <property type="entry name" value="Hexokinase_1"/>
    <property type="match status" value="1"/>
</dbReference>
<evidence type="ECO:0000259" key="8">
    <source>
        <dbReference type="Pfam" id="PF00349"/>
    </source>
</evidence>
<organism evidence="10 11">
    <name type="scientific">Cytospora paraplurivora</name>
    <dbReference type="NCBI Taxonomy" id="2898453"/>
    <lineage>
        <taxon>Eukaryota</taxon>
        <taxon>Fungi</taxon>
        <taxon>Dikarya</taxon>
        <taxon>Ascomycota</taxon>
        <taxon>Pezizomycotina</taxon>
        <taxon>Sordariomycetes</taxon>
        <taxon>Sordariomycetidae</taxon>
        <taxon>Diaporthales</taxon>
        <taxon>Cytosporaceae</taxon>
        <taxon>Cytospora</taxon>
    </lineage>
</organism>
<comment type="caution">
    <text evidence="10">The sequence shown here is derived from an EMBL/GenBank/DDBJ whole genome shotgun (WGS) entry which is preliminary data.</text>
</comment>
<evidence type="ECO:0000256" key="1">
    <source>
        <dbReference type="ARBA" id="ARBA00009225"/>
    </source>
</evidence>
<dbReference type="GO" id="GO:0005536">
    <property type="term" value="F:D-glucose binding"/>
    <property type="evidence" value="ECO:0007669"/>
    <property type="project" value="InterPro"/>
</dbReference>
<feature type="compositionally biased region" description="Low complexity" evidence="7">
    <location>
        <begin position="486"/>
        <end position="502"/>
    </location>
</feature>
<keyword evidence="11" id="KW-1185">Reference proteome</keyword>
<feature type="domain" description="Hexokinase N-terminal" evidence="8">
    <location>
        <begin position="102"/>
        <end position="288"/>
    </location>
</feature>